<protein>
    <submittedName>
        <fullName evidence="1">Uncharacterized protein</fullName>
    </submittedName>
</protein>
<dbReference type="OrthoDB" id="10320217at2759"/>
<gene>
    <name evidence="1" type="ORF">MHI_LOCUS142186</name>
</gene>
<proteinExistence type="predicted"/>
<reference evidence="1" key="1">
    <citation type="submission" date="2020-07" db="EMBL/GenBank/DDBJ databases">
        <authorList>
            <person name="Nazaruddin N."/>
        </authorList>
    </citation>
    <scope>NUCLEOTIDE SEQUENCE</scope>
</reference>
<comment type="caution">
    <text evidence="1">The sequence shown here is derived from an EMBL/GenBank/DDBJ whole genome shotgun (WGS) entry which is preliminary data.</text>
</comment>
<evidence type="ECO:0000313" key="1">
    <source>
        <dbReference type="EMBL" id="CAD1469687.1"/>
    </source>
</evidence>
<accession>A0A6V7GYX0</accession>
<dbReference type="Proteomes" id="UP000752696">
    <property type="component" value="Unassembled WGS sequence"/>
</dbReference>
<dbReference type="AlphaFoldDB" id="A0A6V7GYX0"/>
<dbReference type="EMBL" id="CAJDYZ010002764">
    <property type="protein sequence ID" value="CAD1469687.1"/>
    <property type="molecule type" value="Genomic_DNA"/>
</dbReference>
<organism evidence="1 2">
    <name type="scientific">Heterotrigona itama</name>
    <dbReference type="NCBI Taxonomy" id="395501"/>
    <lineage>
        <taxon>Eukaryota</taxon>
        <taxon>Metazoa</taxon>
        <taxon>Ecdysozoa</taxon>
        <taxon>Arthropoda</taxon>
        <taxon>Hexapoda</taxon>
        <taxon>Insecta</taxon>
        <taxon>Pterygota</taxon>
        <taxon>Neoptera</taxon>
        <taxon>Endopterygota</taxon>
        <taxon>Hymenoptera</taxon>
        <taxon>Apocrita</taxon>
        <taxon>Aculeata</taxon>
        <taxon>Apoidea</taxon>
        <taxon>Anthophila</taxon>
        <taxon>Apidae</taxon>
        <taxon>Heterotrigona</taxon>
    </lineage>
</organism>
<name>A0A6V7GYX0_9HYME</name>
<feature type="non-terminal residue" evidence="1">
    <location>
        <position position="1"/>
    </location>
</feature>
<keyword evidence="2" id="KW-1185">Reference proteome</keyword>
<sequence length="99" mass="11023">VRQIPRGNQYLESYVFRHVSRATPVEKPPWTSCLGAAGWRGMHGVTGILGAVTCHIHPCNTSTHHYSYRGSLHATDSEREFGRALPASLGMKIHDNRID</sequence>
<feature type="non-terminal residue" evidence="1">
    <location>
        <position position="99"/>
    </location>
</feature>
<evidence type="ECO:0000313" key="2">
    <source>
        <dbReference type="Proteomes" id="UP000752696"/>
    </source>
</evidence>